<sequence length="139" mass="15674">MQSSSENAQVEIACGRDELGNFTLDGHIRCEVEILCQRCLGPIPHAIDAEFQWGIIRSEEQAKNLPKSLDPVIQGEEKLDLYAALEDEILLHLPFVTYHEEDCVPRENLVFGDEAEAAPDEDRENPFKVLEQLKGKQGK</sequence>
<dbReference type="InterPro" id="IPR003772">
    <property type="entry name" value="YceD"/>
</dbReference>
<evidence type="ECO:0000256" key="1">
    <source>
        <dbReference type="ARBA" id="ARBA00002868"/>
    </source>
</evidence>
<comment type="function">
    <text evidence="1">Plays a role in synthesis, processing and/or stability of 23S rRNA.</text>
</comment>
<dbReference type="PANTHER" id="PTHR38099">
    <property type="entry name" value="LARGE RIBOSOMAL RNA SUBUNIT ACCUMULATION PROTEIN YCED"/>
    <property type="match status" value="1"/>
</dbReference>
<evidence type="ECO:0000313" key="7">
    <source>
        <dbReference type="EMBL" id="GMG88294.1"/>
    </source>
</evidence>
<dbReference type="Proteomes" id="UP001224392">
    <property type="component" value="Unassembled WGS sequence"/>
</dbReference>
<evidence type="ECO:0000313" key="8">
    <source>
        <dbReference type="Proteomes" id="UP001224392"/>
    </source>
</evidence>
<dbReference type="InterPro" id="IPR039255">
    <property type="entry name" value="YceD_bac"/>
</dbReference>
<evidence type="ECO:0000256" key="3">
    <source>
        <dbReference type="ARBA" id="ARBA00015716"/>
    </source>
</evidence>
<name>A0ABQ6M1Y0_9GAMM</name>
<evidence type="ECO:0000256" key="6">
    <source>
        <dbReference type="SAM" id="MobiDB-lite"/>
    </source>
</evidence>
<evidence type="ECO:0000256" key="4">
    <source>
        <dbReference type="ARBA" id="ARBA00022517"/>
    </source>
</evidence>
<comment type="similarity">
    <text evidence="2">Belongs to the DUF177 domain family.</text>
</comment>
<protein>
    <recommendedName>
        <fullName evidence="3">Large ribosomal RNA subunit accumulation protein YceD</fullName>
    </recommendedName>
    <alternativeName>
        <fullName evidence="5">23S rRNA accumulation protein YceD</fullName>
    </alternativeName>
</protein>
<evidence type="ECO:0000256" key="5">
    <source>
        <dbReference type="ARBA" id="ARBA00031841"/>
    </source>
</evidence>
<comment type="caution">
    <text evidence="7">The sequence shown here is derived from an EMBL/GenBank/DDBJ whole genome shotgun (WGS) entry which is preliminary data.</text>
</comment>
<dbReference type="EMBL" id="BSYJ01000005">
    <property type="protein sequence ID" value="GMG88294.1"/>
    <property type="molecule type" value="Genomic_DNA"/>
</dbReference>
<keyword evidence="4" id="KW-0690">Ribosome biogenesis</keyword>
<proteinExistence type="inferred from homology"/>
<gene>
    <name evidence="7" type="ORF">MNKW57_26150</name>
</gene>
<keyword evidence="8" id="KW-1185">Reference proteome</keyword>
<dbReference type="Pfam" id="PF02620">
    <property type="entry name" value="YceD"/>
    <property type="match status" value="1"/>
</dbReference>
<accession>A0ABQ6M1Y0</accession>
<feature type="region of interest" description="Disordered" evidence="6">
    <location>
        <begin position="116"/>
        <end position="139"/>
    </location>
</feature>
<dbReference type="PANTHER" id="PTHR38099:SF1">
    <property type="entry name" value="LARGE RIBOSOMAL RNA SUBUNIT ACCUMULATION PROTEIN YCED"/>
    <property type="match status" value="1"/>
</dbReference>
<reference evidence="7 8" key="1">
    <citation type="submission" date="2023-04" db="EMBL/GenBank/DDBJ databases">
        <title>Marinobulbifer ophiurae gen. nov., sp. Nov., isolate from tissue of brittle star Ophioplocus japonicus.</title>
        <authorList>
            <person name="Kawano K."/>
            <person name="Sawayama S."/>
            <person name="Nakagawa S."/>
        </authorList>
    </citation>
    <scope>NUCLEOTIDE SEQUENCE [LARGE SCALE GENOMIC DNA]</scope>
    <source>
        <strain evidence="7 8">NKW57</strain>
    </source>
</reference>
<organism evidence="7 8">
    <name type="scientific">Biformimicrobium ophioploci</name>
    <dbReference type="NCBI Taxonomy" id="3036711"/>
    <lineage>
        <taxon>Bacteria</taxon>
        <taxon>Pseudomonadati</taxon>
        <taxon>Pseudomonadota</taxon>
        <taxon>Gammaproteobacteria</taxon>
        <taxon>Cellvibrionales</taxon>
        <taxon>Microbulbiferaceae</taxon>
        <taxon>Biformimicrobium</taxon>
    </lineage>
</organism>
<evidence type="ECO:0000256" key="2">
    <source>
        <dbReference type="ARBA" id="ARBA00010740"/>
    </source>
</evidence>